<dbReference type="Gene3D" id="3.40.50.150">
    <property type="entry name" value="Vaccinia Virus protein VP39"/>
    <property type="match status" value="1"/>
</dbReference>
<keyword evidence="1" id="KW-0808">Transferase</keyword>
<sequence>MSDVGTRSLDEWSYISPTTPQPNIARIYDYLLGGKDNFGPDREVGDRIKKALPEVRIGVEQQRALLRRVVRHLVADVGLTRLVDIGSGLPTACNVHEVAQAINPKVRVAYVDIEPSVLAHARALLADNDETVVVEGDLRRPGTILDHPELTAHIDMGRPVGLLLCGILHHILDEEDPRGIMRQLCDRLAPGSHVFIHHLVTDGDPSVAQAQEAMRQGMGRGNFRSVEEVAELFCGLELVEPGLVHVPEWRPDPDTPSIADHAVLRLAVGGVARKP</sequence>
<keyword evidence="1" id="KW-0489">Methyltransferase</keyword>
<comment type="caution">
    <text evidence="1">The sequence shown here is derived from an EMBL/GenBank/DDBJ whole genome shotgun (WGS) entry which is preliminary data.</text>
</comment>
<gene>
    <name evidence="1" type="ORF">GCM10012280_14010</name>
</gene>
<dbReference type="GO" id="GO:0008168">
    <property type="term" value="F:methyltransferase activity"/>
    <property type="evidence" value="ECO:0007669"/>
    <property type="project" value="UniProtKB-KW"/>
</dbReference>
<dbReference type="InterPro" id="IPR006764">
    <property type="entry name" value="SAM_dep_MeTrfase_SAV2177_type"/>
</dbReference>
<evidence type="ECO:0000313" key="1">
    <source>
        <dbReference type="EMBL" id="GGO83864.1"/>
    </source>
</evidence>
<protein>
    <submittedName>
        <fullName evidence="1">SAM-dependent methyltransferase</fullName>
    </submittedName>
</protein>
<dbReference type="Proteomes" id="UP000641932">
    <property type="component" value="Unassembled WGS sequence"/>
</dbReference>
<dbReference type="SUPFAM" id="SSF53335">
    <property type="entry name" value="S-adenosyl-L-methionine-dependent methyltransferases"/>
    <property type="match status" value="1"/>
</dbReference>
<dbReference type="InterPro" id="IPR029063">
    <property type="entry name" value="SAM-dependent_MTases_sf"/>
</dbReference>
<dbReference type="PIRSF" id="PIRSF017393">
    <property type="entry name" value="MTase_SAV2177"/>
    <property type="match status" value="1"/>
</dbReference>
<dbReference type="Pfam" id="PF04672">
    <property type="entry name" value="Methyltransf_19"/>
    <property type="match status" value="1"/>
</dbReference>
<evidence type="ECO:0000313" key="2">
    <source>
        <dbReference type="Proteomes" id="UP000641932"/>
    </source>
</evidence>
<organism evidence="1 2">
    <name type="scientific">Wenjunlia tyrosinilytica</name>
    <dbReference type="NCBI Taxonomy" id="1544741"/>
    <lineage>
        <taxon>Bacteria</taxon>
        <taxon>Bacillati</taxon>
        <taxon>Actinomycetota</taxon>
        <taxon>Actinomycetes</taxon>
        <taxon>Kitasatosporales</taxon>
        <taxon>Streptomycetaceae</taxon>
        <taxon>Wenjunlia</taxon>
    </lineage>
</organism>
<dbReference type="GO" id="GO:0032259">
    <property type="term" value="P:methylation"/>
    <property type="evidence" value="ECO:0007669"/>
    <property type="project" value="UniProtKB-KW"/>
</dbReference>
<reference evidence="1" key="1">
    <citation type="journal article" date="2014" name="Int. J. Syst. Evol. Microbiol.">
        <title>Complete genome sequence of Corynebacterium casei LMG S-19264T (=DSM 44701T), isolated from a smear-ripened cheese.</title>
        <authorList>
            <consortium name="US DOE Joint Genome Institute (JGI-PGF)"/>
            <person name="Walter F."/>
            <person name="Albersmeier A."/>
            <person name="Kalinowski J."/>
            <person name="Ruckert C."/>
        </authorList>
    </citation>
    <scope>NUCLEOTIDE SEQUENCE</scope>
    <source>
        <strain evidence="1">CGMCC 4.7201</strain>
    </source>
</reference>
<dbReference type="RefSeq" id="WP_189130658.1">
    <property type="nucleotide sequence ID" value="NZ_BMMS01000005.1"/>
</dbReference>
<proteinExistence type="predicted"/>
<keyword evidence="2" id="KW-1185">Reference proteome</keyword>
<dbReference type="AlphaFoldDB" id="A0A917ZJD5"/>
<reference evidence="1" key="2">
    <citation type="submission" date="2020-09" db="EMBL/GenBank/DDBJ databases">
        <authorList>
            <person name="Sun Q."/>
            <person name="Zhou Y."/>
        </authorList>
    </citation>
    <scope>NUCLEOTIDE SEQUENCE</scope>
    <source>
        <strain evidence="1">CGMCC 4.7201</strain>
    </source>
</reference>
<dbReference type="EMBL" id="BMMS01000005">
    <property type="protein sequence ID" value="GGO83864.1"/>
    <property type="molecule type" value="Genomic_DNA"/>
</dbReference>
<name>A0A917ZJD5_9ACTN</name>
<accession>A0A917ZJD5</accession>